<accession>A0A0G1VGR6</accession>
<dbReference type="EMBL" id="LCPW01000009">
    <property type="protein sequence ID" value="KKW05748.1"/>
    <property type="molecule type" value="Genomic_DNA"/>
</dbReference>
<feature type="transmembrane region" description="Helical" evidence="1">
    <location>
        <begin position="26"/>
        <end position="47"/>
    </location>
</feature>
<evidence type="ECO:0000256" key="1">
    <source>
        <dbReference type="SAM" id="Phobius"/>
    </source>
</evidence>
<evidence type="ECO:0000313" key="2">
    <source>
        <dbReference type="EMBL" id="KKW05748.1"/>
    </source>
</evidence>
<keyword evidence="1" id="KW-0812">Transmembrane</keyword>
<sequence length="123" mass="13939">MADVMTEEPTPKAYAKKKFIFRAYQLIWFVLGIIEVLLAFRVVLLALGANPQAGFANFIYAVSDPFALPFRDLFGVTVQDTYVFEWTTFIAMAVYAVVAYGLVELFQLIKPTTPEEVERETQS</sequence>
<dbReference type="STRING" id="1618342.UY40_C0009G0001"/>
<reference evidence="2 3" key="1">
    <citation type="journal article" date="2015" name="Nature">
        <title>rRNA introns, odd ribosomes, and small enigmatic genomes across a large radiation of phyla.</title>
        <authorList>
            <person name="Brown C.T."/>
            <person name="Hug L.A."/>
            <person name="Thomas B.C."/>
            <person name="Sharon I."/>
            <person name="Castelle C.J."/>
            <person name="Singh A."/>
            <person name="Wilkins M.J."/>
            <person name="Williams K.H."/>
            <person name="Banfield J.F."/>
        </authorList>
    </citation>
    <scope>NUCLEOTIDE SEQUENCE [LARGE SCALE GENOMIC DNA]</scope>
</reference>
<feature type="transmembrane region" description="Helical" evidence="1">
    <location>
        <begin position="83"/>
        <end position="103"/>
    </location>
</feature>
<name>A0A0G1VGR6_9BACT</name>
<keyword evidence="1" id="KW-0472">Membrane</keyword>
<protein>
    <submittedName>
        <fullName evidence="2">YGGT family protein</fullName>
    </submittedName>
</protein>
<organism evidence="2 3">
    <name type="scientific">candidate division CPR1 bacterium GW2011_GWC1_49_13</name>
    <dbReference type="NCBI Taxonomy" id="1618342"/>
    <lineage>
        <taxon>Bacteria</taxon>
        <taxon>candidate division CPR1</taxon>
    </lineage>
</organism>
<comment type="caution">
    <text evidence="2">The sequence shown here is derived from an EMBL/GenBank/DDBJ whole genome shotgun (WGS) entry which is preliminary data.</text>
</comment>
<dbReference type="Proteomes" id="UP000034119">
    <property type="component" value="Unassembled WGS sequence"/>
</dbReference>
<proteinExistence type="predicted"/>
<gene>
    <name evidence="2" type="ORF">UY40_C0009G0001</name>
</gene>
<dbReference type="AlphaFoldDB" id="A0A0G1VGR6"/>
<keyword evidence="1" id="KW-1133">Transmembrane helix</keyword>
<evidence type="ECO:0000313" key="3">
    <source>
        <dbReference type="Proteomes" id="UP000034119"/>
    </source>
</evidence>